<accession>A0A4S2HB02</accession>
<dbReference type="InterPro" id="IPR051930">
    <property type="entry name" value="FNR_type-1"/>
</dbReference>
<keyword evidence="6" id="KW-0274">FAD</keyword>
<sequence length="277" mass="31059">MTDTALRQDGAPLPHIEEKGAFFEVEVLEVQHYTETLFSFRTARPQSFRFRAGEFVMIGLEGEKKPVLRAYSIASPTWDEALEFYSIKVPDGALTSRLRNIAPGDRILLGKKPTGTLVSEALRPGRRLYLFSTGTGAAPFASLIREPDIYERFDEVILTHTCRTLAELAYTEQLVETVRQDPLVGEFANGKLVYFNSVTREEGPRMGRITDLIDTGKLFEMLSREPLDPSRDRAMVCGSFEMLNDLKHLLEARGFEEGSNARPGDFVVEKAFSGEGI</sequence>
<keyword evidence="5" id="KW-0547">Nucleotide-binding</keyword>
<comment type="similarity">
    <text evidence="2">Belongs to the ferredoxin--NADP reductase type 1 family.</text>
</comment>
<evidence type="ECO:0000259" key="10">
    <source>
        <dbReference type="PROSITE" id="PS51384"/>
    </source>
</evidence>
<organism evidence="11 12">
    <name type="scientific">Marinicauda pacifica</name>
    <dbReference type="NCBI Taxonomy" id="1133559"/>
    <lineage>
        <taxon>Bacteria</taxon>
        <taxon>Pseudomonadati</taxon>
        <taxon>Pseudomonadota</taxon>
        <taxon>Alphaproteobacteria</taxon>
        <taxon>Maricaulales</taxon>
        <taxon>Maricaulaceae</taxon>
        <taxon>Marinicauda</taxon>
    </lineage>
</organism>
<dbReference type="OrthoDB" id="9784483at2"/>
<evidence type="ECO:0000256" key="8">
    <source>
        <dbReference type="ARBA" id="ARBA00023002"/>
    </source>
</evidence>
<comment type="catalytic activity">
    <reaction evidence="9">
        <text>2 reduced [2Fe-2S]-[ferredoxin] + NADP(+) + H(+) = 2 oxidized [2Fe-2S]-[ferredoxin] + NADPH</text>
        <dbReference type="Rhea" id="RHEA:20125"/>
        <dbReference type="Rhea" id="RHEA-COMP:10000"/>
        <dbReference type="Rhea" id="RHEA-COMP:10001"/>
        <dbReference type="ChEBI" id="CHEBI:15378"/>
        <dbReference type="ChEBI" id="CHEBI:33737"/>
        <dbReference type="ChEBI" id="CHEBI:33738"/>
        <dbReference type="ChEBI" id="CHEBI:57783"/>
        <dbReference type="ChEBI" id="CHEBI:58349"/>
        <dbReference type="EC" id="1.18.1.2"/>
    </reaction>
</comment>
<comment type="cofactor">
    <cofactor evidence="1">
        <name>FAD</name>
        <dbReference type="ChEBI" id="CHEBI:57692"/>
    </cofactor>
</comment>
<dbReference type="InterPro" id="IPR017927">
    <property type="entry name" value="FAD-bd_FR_type"/>
</dbReference>
<dbReference type="PROSITE" id="PS51384">
    <property type="entry name" value="FAD_FR"/>
    <property type="match status" value="1"/>
</dbReference>
<keyword evidence="4" id="KW-0285">Flavoprotein</keyword>
<proteinExistence type="inferred from homology"/>
<protein>
    <recommendedName>
        <fullName evidence="3">ferredoxin--NADP(+) reductase</fullName>
        <ecNumber evidence="3">1.18.1.2</ecNumber>
    </recommendedName>
</protein>
<dbReference type="SUPFAM" id="SSF52343">
    <property type="entry name" value="Ferredoxin reductase-like, C-terminal NADP-linked domain"/>
    <property type="match status" value="1"/>
</dbReference>
<evidence type="ECO:0000256" key="4">
    <source>
        <dbReference type="ARBA" id="ARBA00022630"/>
    </source>
</evidence>
<gene>
    <name evidence="11" type="ORF">E5162_08510</name>
</gene>
<dbReference type="InterPro" id="IPR017938">
    <property type="entry name" value="Riboflavin_synthase-like_b-brl"/>
</dbReference>
<dbReference type="InterPro" id="IPR008333">
    <property type="entry name" value="Cbr1-like_FAD-bd_dom"/>
</dbReference>
<dbReference type="CDD" id="cd06195">
    <property type="entry name" value="FNR1"/>
    <property type="match status" value="1"/>
</dbReference>
<dbReference type="InterPro" id="IPR039261">
    <property type="entry name" value="FNR_nucleotide-bd"/>
</dbReference>
<evidence type="ECO:0000313" key="12">
    <source>
        <dbReference type="Proteomes" id="UP000305451"/>
    </source>
</evidence>
<reference evidence="11 12" key="1">
    <citation type="journal article" date="2013" name="Int. J. Syst. Evol. Microbiol.">
        <title>Marinicauda pacifica gen. nov., sp. nov., a prosthecate alphaproteobacterium of the family Hyphomonadaceae isolated from deep seawater.</title>
        <authorList>
            <person name="Zhang X.Y."/>
            <person name="Li G.W."/>
            <person name="Wang C.S."/>
            <person name="Zhang Y.J."/>
            <person name="Xu X.W."/>
            <person name="Li H."/>
            <person name="Liu A."/>
            <person name="Liu C."/>
            <person name="Xie B.B."/>
            <person name="Qin Q.L."/>
            <person name="Xu Z."/>
            <person name="Chen X.L."/>
            <person name="Zhou B.C."/>
            <person name="Zhang Y.Z."/>
        </authorList>
    </citation>
    <scope>NUCLEOTIDE SEQUENCE [LARGE SCALE GENOMIC DNA]</scope>
    <source>
        <strain evidence="11 12">P-1 km-3</strain>
    </source>
</reference>
<keyword evidence="12" id="KW-1185">Reference proteome</keyword>
<dbReference type="Pfam" id="PF00970">
    <property type="entry name" value="FAD_binding_6"/>
    <property type="match status" value="1"/>
</dbReference>
<dbReference type="GO" id="GO:0042167">
    <property type="term" value="P:heme catabolic process"/>
    <property type="evidence" value="ECO:0007669"/>
    <property type="project" value="TreeGrafter"/>
</dbReference>
<dbReference type="AlphaFoldDB" id="A0A4S2HB02"/>
<name>A0A4S2HB02_9PROT</name>
<evidence type="ECO:0000256" key="5">
    <source>
        <dbReference type="ARBA" id="ARBA00022741"/>
    </source>
</evidence>
<comment type="caution">
    <text evidence="11">The sequence shown here is derived from an EMBL/GenBank/DDBJ whole genome shotgun (WGS) entry which is preliminary data.</text>
</comment>
<dbReference type="InterPro" id="IPR001433">
    <property type="entry name" value="OxRdtase_FAD/NAD-bd"/>
</dbReference>
<dbReference type="SUPFAM" id="SSF63380">
    <property type="entry name" value="Riboflavin synthase domain-like"/>
    <property type="match status" value="1"/>
</dbReference>
<keyword evidence="7" id="KW-0521">NADP</keyword>
<feature type="domain" description="FAD-binding FR-type" evidence="10">
    <location>
        <begin position="20"/>
        <end position="120"/>
    </location>
</feature>
<dbReference type="GO" id="GO:0034599">
    <property type="term" value="P:cellular response to oxidative stress"/>
    <property type="evidence" value="ECO:0007669"/>
    <property type="project" value="TreeGrafter"/>
</dbReference>
<dbReference type="GO" id="GO:0000166">
    <property type="term" value="F:nucleotide binding"/>
    <property type="evidence" value="ECO:0007669"/>
    <property type="project" value="UniProtKB-KW"/>
</dbReference>
<evidence type="ECO:0000256" key="6">
    <source>
        <dbReference type="ARBA" id="ARBA00022827"/>
    </source>
</evidence>
<dbReference type="InterPro" id="IPR033892">
    <property type="entry name" value="FNR_bac"/>
</dbReference>
<dbReference type="PANTHER" id="PTHR47878">
    <property type="entry name" value="OXIDOREDUCTASE FAD/NAD(P)-BINDING DOMAIN PROTEIN"/>
    <property type="match status" value="1"/>
</dbReference>
<keyword evidence="8" id="KW-0560">Oxidoreductase</keyword>
<dbReference type="GO" id="GO:0004324">
    <property type="term" value="F:ferredoxin-NADP+ reductase activity"/>
    <property type="evidence" value="ECO:0007669"/>
    <property type="project" value="UniProtKB-EC"/>
</dbReference>
<dbReference type="RefSeq" id="WP_135944811.1">
    <property type="nucleotide sequence ID" value="NZ_BMEI01000002.1"/>
</dbReference>
<evidence type="ECO:0000313" key="11">
    <source>
        <dbReference type="EMBL" id="TGY93094.1"/>
    </source>
</evidence>
<dbReference type="Proteomes" id="UP000305451">
    <property type="component" value="Unassembled WGS sequence"/>
</dbReference>
<evidence type="ECO:0000256" key="9">
    <source>
        <dbReference type="ARBA" id="ARBA00047776"/>
    </source>
</evidence>
<evidence type="ECO:0000256" key="2">
    <source>
        <dbReference type="ARBA" id="ARBA00008312"/>
    </source>
</evidence>
<evidence type="ECO:0000256" key="7">
    <source>
        <dbReference type="ARBA" id="ARBA00022857"/>
    </source>
</evidence>
<dbReference type="Gene3D" id="2.40.30.10">
    <property type="entry name" value="Translation factors"/>
    <property type="match status" value="1"/>
</dbReference>
<evidence type="ECO:0000256" key="1">
    <source>
        <dbReference type="ARBA" id="ARBA00001974"/>
    </source>
</evidence>
<dbReference type="PANTHER" id="PTHR47878:SF1">
    <property type="entry name" value="FLAVODOXIN_FERREDOXIN--NADP REDUCTASE"/>
    <property type="match status" value="1"/>
</dbReference>
<dbReference type="Gene3D" id="3.40.50.80">
    <property type="entry name" value="Nucleotide-binding domain of ferredoxin-NADP reductase (FNR) module"/>
    <property type="match status" value="1"/>
</dbReference>
<dbReference type="EC" id="1.18.1.2" evidence="3"/>
<evidence type="ECO:0000256" key="3">
    <source>
        <dbReference type="ARBA" id="ARBA00013223"/>
    </source>
</evidence>
<dbReference type="EMBL" id="SRXV01000002">
    <property type="protein sequence ID" value="TGY93094.1"/>
    <property type="molecule type" value="Genomic_DNA"/>
</dbReference>
<dbReference type="Pfam" id="PF00175">
    <property type="entry name" value="NAD_binding_1"/>
    <property type="match status" value="1"/>
</dbReference>